<dbReference type="PROSITE" id="PS51168">
    <property type="entry name" value="CHORISMATE_MUT_2"/>
    <property type="match status" value="1"/>
</dbReference>
<dbReference type="InterPro" id="IPR051331">
    <property type="entry name" value="Chorismate_mutase-related"/>
</dbReference>
<sequence length="123" mass="13020">MTAGTAGPAAGAVAGAERIDELRLSVDALDRQIVALLAQRTAVVRELTTFKKDEETVRSPGRVAQVIEKVRGLAVEEGMPPGIAERVYRTLITELTDLQMELLAERRAAARPAGTAVAPEGTA</sequence>
<dbReference type="InterPro" id="IPR036979">
    <property type="entry name" value="CM_dom_sf"/>
</dbReference>
<evidence type="ECO:0000313" key="3">
    <source>
        <dbReference type="EMBL" id="GGY27084.1"/>
    </source>
</evidence>
<evidence type="ECO:0000259" key="2">
    <source>
        <dbReference type="PROSITE" id="PS51168"/>
    </source>
</evidence>
<protein>
    <recommendedName>
        <fullName evidence="2">Chorismate mutase domain-containing protein</fullName>
    </recommendedName>
</protein>
<proteinExistence type="predicted"/>
<dbReference type="PANTHER" id="PTHR38041">
    <property type="entry name" value="CHORISMATE MUTASE"/>
    <property type="match status" value="1"/>
</dbReference>
<keyword evidence="4" id="KW-1185">Reference proteome</keyword>
<evidence type="ECO:0000256" key="1">
    <source>
        <dbReference type="ARBA" id="ARBA00023235"/>
    </source>
</evidence>
<dbReference type="RefSeq" id="WP_190026851.1">
    <property type="nucleotide sequence ID" value="NZ_BMUU01000003.1"/>
</dbReference>
<dbReference type="InterPro" id="IPR036263">
    <property type="entry name" value="Chorismate_II_sf"/>
</dbReference>
<feature type="domain" description="Chorismate mutase" evidence="2">
    <location>
        <begin position="13"/>
        <end position="103"/>
    </location>
</feature>
<organism evidence="3 4">
    <name type="scientific">Streptomyces xanthochromogenes</name>
    <dbReference type="NCBI Taxonomy" id="67384"/>
    <lineage>
        <taxon>Bacteria</taxon>
        <taxon>Bacillati</taxon>
        <taxon>Actinomycetota</taxon>
        <taxon>Actinomycetes</taxon>
        <taxon>Kitasatosporales</taxon>
        <taxon>Streptomycetaceae</taxon>
        <taxon>Streptomyces</taxon>
    </lineage>
</organism>
<dbReference type="Gene3D" id="1.20.59.10">
    <property type="entry name" value="Chorismate mutase"/>
    <property type="match status" value="1"/>
</dbReference>
<dbReference type="PANTHER" id="PTHR38041:SF1">
    <property type="entry name" value="CHORISMATE MUTASE"/>
    <property type="match status" value="1"/>
</dbReference>
<dbReference type="SUPFAM" id="SSF48600">
    <property type="entry name" value="Chorismate mutase II"/>
    <property type="match status" value="1"/>
</dbReference>
<dbReference type="Proteomes" id="UP000600946">
    <property type="component" value="Unassembled WGS sequence"/>
</dbReference>
<accession>A0ABQ2ZYL2</accession>
<gene>
    <name evidence="3" type="ORF">GCM10010326_20790</name>
</gene>
<dbReference type="EMBL" id="BMUU01000003">
    <property type="protein sequence ID" value="GGY27084.1"/>
    <property type="molecule type" value="Genomic_DNA"/>
</dbReference>
<dbReference type="GeneID" id="96290069"/>
<name>A0ABQ2ZYL2_9ACTN</name>
<dbReference type="SMART" id="SM00830">
    <property type="entry name" value="CM_2"/>
    <property type="match status" value="1"/>
</dbReference>
<comment type="caution">
    <text evidence="3">The sequence shown here is derived from an EMBL/GenBank/DDBJ whole genome shotgun (WGS) entry which is preliminary data.</text>
</comment>
<keyword evidence="1" id="KW-0413">Isomerase</keyword>
<reference evidence="4" key="1">
    <citation type="journal article" date="2019" name="Int. J. Syst. Evol. Microbiol.">
        <title>The Global Catalogue of Microorganisms (GCM) 10K type strain sequencing project: providing services to taxonomists for standard genome sequencing and annotation.</title>
        <authorList>
            <consortium name="The Broad Institute Genomics Platform"/>
            <consortium name="The Broad Institute Genome Sequencing Center for Infectious Disease"/>
            <person name="Wu L."/>
            <person name="Ma J."/>
        </authorList>
    </citation>
    <scope>NUCLEOTIDE SEQUENCE [LARGE SCALE GENOMIC DNA]</scope>
    <source>
        <strain evidence="4">JCM 4594</strain>
    </source>
</reference>
<dbReference type="InterPro" id="IPR002701">
    <property type="entry name" value="CM_II_prokaryot"/>
</dbReference>
<dbReference type="Pfam" id="PF01817">
    <property type="entry name" value="CM_2"/>
    <property type="match status" value="1"/>
</dbReference>
<evidence type="ECO:0000313" key="4">
    <source>
        <dbReference type="Proteomes" id="UP000600946"/>
    </source>
</evidence>